<evidence type="ECO:0000256" key="2">
    <source>
        <dbReference type="ARBA" id="ARBA00010617"/>
    </source>
</evidence>
<organism evidence="10 11">
    <name type="scientific">Mycobacterium avium (strain 104)</name>
    <dbReference type="NCBI Taxonomy" id="243243"/>
    <lineage>
        <taxon>Bacteria</taxon>
        <taxon>Bacillati</taxon>
        <taxon>Actinomycetota</taxon>
        <taxon>Actinomycetes</taxon>
        <taxon>Mycobacteriales</taxon>
        <taxon>Mycobacteriaceae</taxon>
        <taxon>Mycobacterium</taxon>
        <taxon>Mycobacterium avium complex (MAC)</taxon>
    </lineage>
</organism>
<evidence type="ECO:0000313" key="10">
    <source>
        <dbReference type="EMBL" id="ABK68454.1"/>
    </source>
</evidence>
<dbReference type="Gene3D" id="1.10.630.10">
    <property type="entry name" value="Cytochrome P450"/>
    <property type="match status" value="1"/>
</dbReference>
<dbReference type="PROSITE" id="PS00086">
    <property type="entry name" value="CYTOCHROME_P450"/>
    <property type="match status" value="1"/>
</dbReference>
<dbReference type="GO" id="GO:0020037">
    <property type="term" value="F:heme binding"/>
    <property type="evidence" value="ECO:0007669"/>
    <property type="project" value="InterPro"/>
</dbReference>
<evidence type="ECO:0000256" key="6">
    <source>
        <dbReference type="ARBA" id="ARBA00023004"/>
    </source>
</evidence>
<dbReference type="PRINTS" id="PR00359">
    <property type="entry name" value="BP450"/>
</dbReference>
<dbReference type="HOGENOM" id="CLU_033716_2_0_11"/>
<dbReference type="SUPFAM" id="SSF48264">
    <property type="entry name" value="Cytochrome P450"/>
    <property type="match status" value="1"/>
</dbReference>
<dbReference type="KEGG" id="mav:MAV_2822"/>
<dbReference type="GO" id="GO:0008395">
    <property type="term" value="F:steroid hydroxylase activity"/>
    <property type="evidence" value="ECO:0007669"/>
    <property type="project" value="TreeGrafter"/>
</dbReference>
<dbReference type="GO" id="GO:0006707">
    <property type="term" value="P:cholesterol catabolic process"/>
    <property type="evidence" value="ECO:0007669"/>
    <property type="project" value="TreeGrafter"/>
</dbReference>
<comment type="similarity">
    <text evidence="2 8">Belongs to the cytochrome P450 family.</text>
</comment>
<dbReference type="InterPro" id="IPR017972">
    <property type="entry name" value="Cyt_P450_CS"/>
</dbReference>
<feature type="region of interest" description="Disordered" evidence="9">
    <location>
        <begin position="431"/>
        <end position="450"/>
    </location>
</feature>
<dbReference type="PANTHER" id="PTHR46696">
    <property type="entry name" value="P450, PUTATIVE (EUROFUNG)-RELATED"/>
    <property type="match status" value="1"/>
</dbReference>
<dbReference type="AlphaFoldDB" id="A0A0H3A1H2"/>
<dbReference type="FunFam" id="1.10.630.10:FF:000018">
    <property type="entry name" value="Cytochrome P450 monooxygenase"/>
    <property type="match status" value="1"/>
</dbReference>
<protein>
    <submittedName>
        <fullName evidence="10">p450 heme-thiolate protein</fullName>
    </submittedName>
</protein>
<sequence>MKERLHWFAMHGFIRGAAALGARRGDVHARLIADPAVAADPARFYDEARARGTLVKGRVAYLTADHALAHELLRSEDFRVLVFGSNLPAPLRWLERRTRDDLLHPLRAPSLLAVEPPEHTRYRKTVSAVFTPRAVAALRDRVERTAAELLDQLTGGPGVVDIVGRYCSQLPVAIISEILGVPEQDRSRVLEFGELAAPSLDIGLPWRQYRSVQRGIAGFSSWLAGHLQQLRSNPSDNLMSQLIQTAESGSAETYLDETELAAIAGLVLAAGFETTVNLLGNGIRMLLDAPEHLDTLRRRPELWPNAVEEILRLESPVQLTARMALNDVEVAGRQLHRGDLVLVYLAAANRDPAVFGDPHRFDIERPNAGRHLAFSGGRHFCLGAALARAEGEVGLRTFFERFPEARAAGAGSRRETRVLRGWSSLPVRLGPARSLAAAEAGGRPDEPTAG</sequence>
<dbReference type="GO" id="GO:0036199">
    <property type="term" value="F:cholest-4-en-3-one 26-monooxygenase activity"/>
    <property type="evidence" value="ECO:0007669"/>
    <property type="project" value="TreeGrafter"/>
</dbReference>
<reference evidence="10 11" key="1">
    <citation type="submission" date="2006-10" db="EMBL/GenBank/DDBJ databases">
        <authorList>
            <person name="Fleischmann R.D."/>
            <person name="Dodson R.J."/>
            <person name="Haft D.H."/>
            <person name="Merkel J.S."/>
            <person name="Nelson W.C."/>
            <person name="Fraser C.M."/>
        </authorList>
    </citation>
    <scope>NUCLEOTIDE SEQUENCE [LARGE SCALE GENOMIC DNA]</scope>
    <source>
        <strain evidence="10 11">104</strain>
    </source>
</reference>
<keyword evidence="7 8" id="KW-0503">Monooxygenase</keyword>
<comment type="cofactor">
    <cofactor evidence="1">
        <name>heme</name>
        <dbReference type="ChEBI" id="CHEBI:30413"/>
    </cofactor>
</comment>
<evidence type="ECO:0000256" key="8">
    <source>
        <dbReference type="RuleBase" id="RU000461"/>
    </source>
</evidence>
<gene>
    <name evidence="10" type="ordered locus">MAV_2822</name>
</gene>
<name>A0A0H3A1H2_MYCA1</name>
<dbReference type="InterPro" id="IPR001128">
    <property type="entry name" value="Cyt_P450"/>
</dbReference>
<keyword evidence="5 8" id="KW-0560">Oxidoreductase</keyword>
<evidence type="ECO:0000256" key="5">
    <source>
        <dbReference type="ARBA" id="ARBA00023002"/>
    </source>
</evidence>
<evidence type="ECO:0000256" key="1">
    <source>
        <dbReference type="ARBA" id="ARBA00001971"/>
    </source>
</evidence>
<evidence type="ECO:0000313" key="11">
    <source>
        <dbReference type="Proteomes" id="UP000001574"/>
    </source>
</evidence>
<keyword evidence="6 8" id="KW-0408">Iron</keyword>
<dbReference type="EMBL" id="CP000479">
    <property type="protein sequence ID" value="ABK68454.1"/>
    <property type="molecule type" value="Genomic_DNA"/>
</dbReference>
<dbReference type="PANTHER" id="PTHR46696:SF4">
    <property type="entry name" value="BIOTIN BIOSYNTHESIS CYTOCHROME P450"/>
    <property type="match status" value="1"/>
</dbReference>
<accession>A0A0H3A1H2</accession>
<keyword evidence="3 8" id="KW-0349">Heme</keyword>
<evidence type="ECO:0000256" key="3">
    <source>
        <dbReference type="ARBA" id="ARBA00022617"/>
    </source>
</evidence>
<keyword evidence="4 8" id="KW-0479">Metal-binding</keyword>
<proteinExistence type="inferred from homology"/>
<dbReference type="InterPro" id="IPR036396">
    <property type="entry name" value="Cyt_P450_sf"/>
</dbReference>
<evidence type="ECO:0000256" key="4">
    <source>
        <dbReference type="ARBA" id="ARBA00022723"/>
    </source>
</evidence>
<dbReference type="RefSeq" id="WP_011725071.1">
    <property type="nucleotide sequence ID" value="NC_008595.1"/>
</dbReference>
<dbReference type="Proteomes" id="UP000001574">
    <property type="component" value="Chromosome"/>
</dbReference>
<dbReference type="InterPro" id="IPR002397">
    <property type="entry name" value="Cyt_P450_B"/>
</dbReference>
<evidence type="ECO:0000256" key="9">
    <source>
        <dbReference type="SAM" id="MobiDB-lite"/>
    </source>
</evidence>
<dbReference type="Pfam" id="PF00067">
    <property type="entry name" value="p450"/>
    <property type="match status" value="1"/>
</dbReference>
<dbReference type="CDD" id="cd20625">
    <property type="entry name" value="CYP164-like"/>
    <property type="match status" value="1"/>
</dbReference>
<dbReference type="GO" id="GO:0005506">
    <property type="term" value="F:iron ion binding"/>
    <property type="evidence" value="ECO:0007669"/>
    <property type="project" value="InterPro"/>
</dbReference>
<evidence type="ECO:0000256" key="7">
    <source>
        <dbReference type="ARBA" id="ARBA00023033"/>
    </source>
</evidence>